<evidence type="ECO:0000256" key="1">
    <source>
        <dbReference type="SAM" id="MobiDB-lite"/>
    </source>
</evidence>
<dbReference type="EMBL" id="JAZDWU010000006">
    <property type="protein sequence ID" value="KAK9998358.1"/>
    <property type="molecule type" value="Genomic_DNA"/>
</dbReference>
<sequence>MITPMLALSKVVNNAASKFFCISHHEGLSTSLLASLLVAGLAIGLPETPKDHQWLAAVPDQVENPALTLITSCSGRLQPPQRSLRGSGVGDKQTDSIESADEFERRIFGDFSGGNSKSDAFFEKLDRLGKARDTSGS</sequence>
<feature type="region of interest" description="Disordered" evidence="1">
    <location>
        <begin position="77"/>
        <end position="100"/>
    </location>
</feature>
<accession>A0AAW2CLI2</accession>
<evidence type="ECO:0000313" key="3">
    <source>
        <dbReference type="Proteomes" id="UP001459277"/>
    </source>
</evidence>
<name>A0AAW2CLI2_9ROSI</name>
<organism evidence="2 3">
    <name type="scientific">Lithocarpus litseifolius</name>
    <dbReference type="NCBI Taxonomy" id="425828"/>
    <lineage>
        <taxon>Eukaryota</taxon>
        <taxon>Viridiplantae</taxon>
        <taxon>Streptophyta</taxon>
        <taxon>Embryophyta</taxon>
        <taxon>Tracheophyta</taxon>
        <taxon>Spermatophyta</taxon>
        <taxon>Magnoliopsida</taxon>
        <taxon>eudicotyledons</taxon>
        <taxon>Gunneridae</taxon>
        <taxon>Pentapetalae</taxon>
        <taxon>rosids</taxon>
        <taxon>fabids</taxon>
        <taxon>Fagales</taxon>
        <taxon>Fagaceae</taxon>
        <taxon>Lithocarpus</taxon>
    </lineage>
</organism>
<evidence type="ECO:0000313" key="2">
    <source>
        <dbReference type="EMBL" id="KAK9998358.1"/>
    </source>
</evidence>
<dbReference type="AlphaFoldDB" id="A0AAW2CLI2"/>
<protein>
    <submittedName>
        <fullName evidence="2">Uncharacterized protein</fullName>
    </submittedName>
</protein>
<comment type="caution">
    <text evidence="2">The sequence shown here is derived from an EMBL/GenBank/DDBJ whole genome shotgun (WGS) entry which is preliminary data.</text>
</comment>
<proteinExistence type="predicted"/>
<keyword evidence="3" id="KW-1185">Reference proteome</keyword>
<gene>
    <name evidence="2" type="ORF">SO802_017961</name>
</gene>
<reference evidence="2 3" key="1">
    <citation type="submission" date="2024-01" db="EMBL/GenBank/DDBJ databases">
        <title>A telomere-to-telomere, gap-free genome of sweet tea (Lithocarpus litseifolius).</title>
        <authorList>
            <person name="Zhou J."/>
        </authorList>
    </citation>
    <scope>NUCLEOTIDE SEQUENCE [LARGE SCALE GENOMIC DNA]</scope>
    <source>
        <strain evidence="2">Zhou-2022a</strain>
        <tissue evidence="2">Leaf</tissue>
    </source>
</reference>
<dbReference type="Proteomes" id="UP001459277">
    <property type="component" value="Unassembled WGS sequence"/>
</dbReference>